<organism evidence="1">
    <name type="scientific">Culex pipiens</name>
    <name type="common">House mosquito</name>
    <dbReference type="NCBI Taxonomy" id="7175"/>
    <lineage>
        <taxon>Eukaryota</taxon>
        <taxon>Metazoa</taxon>
        <taxon>Ecdysozoa</taxon>
        <taxon>Arthropoda</taxon>
        <taxon>Hexapoda</taxon>
        <taxon>Insecta</taxon>
        <taxon>Pterygota</taxon>
        <taxon>Neoptera</taxon>
        <taxon>Endopterygota</taxon>
        <taxon>Diptera</taxon>
        <taxon>Nematocera</taxon>
        <taxon>Culicoidea</taxon>
        <taxon>Culicidae</taxon>
        <taxon>Culicinae</taxon>
        <taxon>Culicini</taxon>
        <taxon>Culex</taxon>
        <taxon>Culex</taxon>
    </lineage>
</organism>
<accession>A0A8D8FRK2</accession>
<evidence type="ECO:0000313" key="1">
    <source>
        <dbReference type="EMBL" id="CAG6479804.1"/>
    </source>
</evidence>
<name>A0A8D8FRK2_CULPI</name>
<protein>
    <submittedName>
        <fullName evidence="1">(northern house mosquito) hypothetical protein</fullName>
    </submittedName>
</protein>
<sequence length="123" mass="13735">MSPLPRSLKHDFEAPKRVNNGTLSITLLMTPDKPRAFPGFLKAYPLFRLIALLLPVEFTPVLHTHALADHQSIPELCVPDFNESAAQKNINHLQLTAGAGYASDSFKNVCNNSFFFLNKQKKT</sequence>
<reference evidence="1" key="1">
    <citation type="submission" date="2021-05" db="EMBL/GenBank/DDBJ databases">
        <authorList>
            <person name="Alioto T."/>
            <person name="Alioto T."/>
            <person name="Gomez Garrido J."/>
        </authorList>
    </citation>
    <scope>NUCLEOTIDE SEQUENCE</scope>
</reference>
<dbReference type="EMBL" id="HBUE01086638">
    <property type="protein sequence ID" value="CAG6479804.1"/>
    <property type="molecule type" value="Transcribed_RNA"/>
</dbReference>
<dbReference type="AlphaFoldDB" id="A0A8D8FRK2"/>
<proteinExistence type="predicted"/>